<evidence type="ECO:0000313" key="9">
    <source>
        <dbReference type="EMBL" id="USW55296.1"/>
    </source>
</evidence>
<evidence type="ECO:0000256" key="3">
    <source>
        <dbReference type="ARBA" id="ARBA00022723"/>
    </source>
</evidence>
<dbReference type="OrthoDB" id="5238185at2759"/>
<evidence type="ECO:0000313" key="10">
    <source>
        <dbReference type="Proteomes" id="UP001056384"/>
    </source>
</evidence>
<comment type="similarity">
    <text evidence="2">Belongs to the intradiol ring-cleavage dioxygenase family.</text>
</comment>
<dbReference type="InterPro" id="IPR007535">
    <property type="entry name" value="Catechol_dOase_N"/>
</dbReference>
<evidence type="ECO:0000259" key="8">
    <source>
        <dbReference type="Pfam" id="PF04444"/>
    </source>
</evidence>
<dbReference type="EMBL" id="CP099424">
    <property type="protein sequence ID" value="USW55296.1"/>
    <property type="molecule type" value="Genomic_DNA"/>
</dbReference>
<feature type="domain" description="Intradiol ring-cleavage dioxygenases" evidence="7">
    <location>
        <begin position="120"/>
        <end position="285"/>
    </location>
</feature>
<dbReference type="Pfam" id="PF00775">
    <property type="entry name" value="Dioxygenase_C"/>
    <property type="match status" value="1"/>
</dbReference>
<dbReference type="InterPro" id="IPR050770">
    <property type="entry name" value="Intradiol_RC_Dioxygenase"/>
</dbReference>
<keyword evidence="10" id="KW-1185">Reference proteome</keyword>
<organism evidence="9 10">
    <name type="scientific">Septoria linicola</name>
    <dbReference type="NCBI Taxonomy" id="215465"/>
    <lineage>
        <taxon>Eukaryota</taxon>
        <taxon>Fungi</taxon>
        <taxon>Dikarya</taxon>
        <taxon>Ascomycota</taxon>
        <taxon>Pezizomycotina</taxon>
        <taxon>Dothideomycetes</taxon>
        <taxon>Dothideomycetidae</taxon>
        <taxon>Mycosphaerellales</taxon>
        <taxon>Mycosphaerellaceae</taxon>
        <taxon>Septoria</taxon>
    </lineage>
</organism>
<name>A0A9Q9B0Z0_9PEZI</name>
<keyword evidence="3" id="KW-0479">Metal-binding</keyword>
<reference evidence="9" key="1">
    <citation type="submission" date="2022-06" db="EMBL/GenBank/DDBJ databases">
        <title>Complete genome sequences of two strains of the flax pathogen Septoria linicola.</title>
        <authorList>
            <person name="Lapalu N."/>
            <person name="Simon A."/>
            <person name="Demenou B."/>
            <person name="Paumier D."/>
            <person name="Guillot M.-P."/>
            <person name="Gout L."/>
            <person name="Valade R."/>
        </authorList>
    </citation>
    <scope>NUCLEOTIDE SEQUENCE</scope>
    <source>
        <strain evidence="9">SE15195</strain>
    </source>
</reference>
<dbReference type="Pfam" id="PF04444">
    <property type="entry name" value="Dioxygenase_N"/>
    <property type="match status" value="1"/>
</dbReference>
<dbReference type="InterPro" id="IPR015889">
    <property type="entry name" value="Intradiol_dOase_core"/>
</dbReference>
<proteinExistence type="inferred from homology"/>
<dbReference type="Proteomes" id="UP001056384">
    <property type="component" value="Chromosome 7"/>
</dbReference>
<dbReference type="GO" id="GO:0018576">
    <property type="term" value="F:catechol 1,2-dioxygenase activity"/>
    <property type="evidence" value="ECO:0007669"/>
    <property type="project" value="InterPro"/>
</dbReference>
<dbReference type="InterPro" id="IPR039390">
    <property type="entry name" value="1_2-HQD/HQD"/>
</dbReference>
<dbReference type="SUPFAM" id="SSF49482">
    <property type="entry name" value="Aromatic compound dioxygenase"/>
    <property type="match status" value="1"/>
</dbReference>
<evidence type="ECO:0000256" key="6">
    <source>
        <dbReference type="ARBA" id="ARBA00023004"/>
    </source>
</evidence>
<dbReference type="PANTHER" id="PTHR33711:SF7">
    <property type="entry name" value="INTRADIOL RING-CLEAVAGE DIOXYGENASES DOMAIN-CONTAINING PROTEIN-RELATED"/>
    <property type="match status" value="1"/>
</dbReference>
<dbReference type="AlphaFoldDB" id="A0A9Q9B0Z0"/>
<dbReference type="PANTHER" id="PTHR33711">
    <property type="entry name" value="DIOXYGENASE, PUTATIVE (AFU_ORTHOLOGUE AFUA_2G02910)-RELATED"/>
    <property type="match status" value="1"/>
</dbReference>
<comment type="cofactor">
    <cofactor evidence="1">
        <name>Fe(3+)</name>
        <dbReference type="ChEBI" id="CHEBI:29034"/>
    </cofactor>
</comment>
<sequence length="291" mass="32675">MAANGAQNVKKAQEQEFGLGKQWTENIVNAMGPQTNPRMREILSSLIRHVHDFAREVDLTVDEWLAGVNFINEAGQMSDAKRNEGQIVCNIIGLESLVDAITYEKAMDPSSTVTASAVLGPFFRHDHPIQENSASIHITRAPDAVDVYFYGRVTDGRTGEPLANATVDVWQASTNGFYEQQDPDQIEHNLRGQFITDTRGEYAFYCIKPTPYPISYDGPGGKLLQLMDRHPYRPGHIHLMVRKDDYEPVTTQIYNAENKYLDDDSVFAVKDSLVVKFVPRANDAKAKLELK</sequence>
<evidence type="ECO:0000256" key="1">
    <source>
        <dbReference type="ARBA" id="ARBA00001965"/>
    </source>
</evidence>
<keyword evidence="6" id="KW-0408">Iron</keyword>
<dbReference type="Gene3D" id="2.60.130.10">
    <property type="entry name" value="Aromatic compound dioxygenase"/>
    <property type="match status" value="1"/>
</dbReference>
<evidence type="ECO:0000256" key="4">
    <source>
        <dbReference type="ARBA" id="ARBA00022964"/>
    </source>
</evidence>
<evidence type="ECO:0000256" key="5">
    <source>
        <dbReference type="ARBA" id="ARBA00023002"/>
    </source>
</evidence>
<evidence type="ECO:0000259" key="7">
    <source>
        <dbReference type="Pfam" id="PF00775"/>
    </source>
</evidence>
<evidence type="ECO:0000256" key="2">
    <source>
        <dbReference type="ARBA" id="ARBA00007825"/>
    </source>
</evidence>
<protein>
    <submittedName>
        <fullName evidence="9">Intradiol ring-cleavage dioxygenase, catechol dioxygenase</fullName>
    </submittedName>
</protein>
<dbReference type="CDD" id="cd03461">
    <property type="entry name" value="1_2-HQD"/>
    <property type="match status" value="1"/>
</dbReference>
<dbReference type="InterPro" id="IPR000627">
    <property type="entry name" value="Intradiol_dOase_C"/>
</dbReference>
<gene>
    <name evidence="9" type="ORF">Slin15195_G086150</name>
</gene>
<dbReference type="GO" id="GO:0009712">
    <property type="term" value="P:catechol-containing compound metabolic process"/>
    <property type="evidence" value="ECO:0007669"/>
    <property type="project" value="InterPro"/>
</dbReference>
<keyword evidence="4 9" id="KW-0223">Dioxygenase</keyword>
<feature type="domain" description="Catechol dioxygenase N-terminal" evidence="8">
    <location>
        <begin position="36"/>
        <end position="106"/>
    </location>
</feature>
<accession>A0A9Q9B0Z0</accession>
<keyword evidence="5" id="KW-0560">Oxidoreductase</keyword>
<dbReference type="GO" id="GO:0008199">
    <property type="term" value="F:ferric iron binding"/>
    <property type="evidence" value="ECO:0007669"/>
    <property type="project" value="InterPro"/>
</dbReference>